<evidence type="ECO:0000256" key="2">
    <source>
        <dbReference type="SAM" id="MobiDB-lite"/>
    </source>
</evidence>
<reference evidence="4" key="2">
    <citation type="submission" date="2023-05" db="EMBL/GenBank/DDBJ databases">
        <authorList>
            <consortium name="Lawrence Berkeley National Laboratory"/>
            <person name="Steindorff A."/>
            <person name="Hensen N."/>
            <person name="Bonometti L."/>
            <person name="Westerberg I."/>
            <person name="Brannstrom I.O."/>
            <person name="Guillou S."/>
            <person name="Cros-Aarteil S."/>
            <person name="Calhoun S."/>
            <person name="Haridas S."/>
            <person name="Kuo A."/>
            <person name="Mondo S."/>
            <person name="Pangilinan J."/>
            <person name="Riley R."/>
            <person name="Labutti K."/>
            <person name="Andreopoulos B."/>
            <person name="Lipzen A."/>
            <person name="Chen C."/>
            <person name="Yanf M."/>
            <person name="Daum C."/>
            <person name="Ng V."/>
            <person name="Clum A."/>
            <person name="Ohm R."/>
            <person name="Martin F."/>
            <person name="Silar P."/>
            <person name="Natvig D."/>
            <person name="Lalanne C."/>
            <person name="Gautier V."/>
            <person name="Ament-Velasquez S.L."/>
            <person name="Kruys A."/>
            <person name="Hutchinson M.I."/>
            <person name="Powell A.J."/>
            <person name="Barry K."/>
            <person name="Miller A.N."/>
            <person name="Grigoriev I.V."/>
            <person name="Debuchy R."/>
            <person name="Gladieux P."/>
            <person name="Thoren M.H."/>
            <person name="Johannesson H."/>
        </authorList>
    </citation>
    <scope>NUCLEOTIDE SEQUENCE</scope>
    <source>
        <strain evidence="4">CBS 359.72</strain>
    </source>
</reference>
<sequence length="568" mass="61683">MSVSPTTRMSRLSLECTPATPRTQGRMQAVRTSAPMSDSEHSSDDTSDWEMEEDEEEEGTDTVPSPTGFKYNISRLSPEARQVVRGLFNQTRAKEPPQISLELCGIREEDSEGSGVFYAFQMHEVVPCSVRIGARDSARFSTPRCECPDARYRRASPCKHLVWLFDRISKQALFDHDPDSELTLTEFGYPEELGDPFDQISQIGLDILADDLRCDASEPDSDMIAPNPTRVKEAREMVAAVAGIQPAELDDYRPDLEVSYSRDTLIRRGDLGATLFSLILASHSLAEWVRSELKPSDPAVDPFRSIQHRVIRIIERIDAYTSPEMGPEAAVERGRAPIDGPRNVDWACAQIQHSVRKIEKLVSRGSSPLTGWARSSAARSLVVILKAVVDRRDLYARLIGDRDTGFVHSTLDMLADQSQFIEALEEIMDKIGVQGAPPSYVANMRRLIARMRSHTTETHVGVASGGGSGGVRRSETPPLEQPASSSASSSSDGGGGSSVQFLTPDLPASVARHRRGGGSSSSSTGSSQVRGGRGRGGGGGNGRGAKRTVSQSNQQDNPGGATKRARGS</sequence>
<keyword evidence="5" id="KW-1185">Reference proteome</keyword>
<keyword evidence="1" id="KW-0479">Metal-binding</keyword>
<feature type="region of interest" description="Disordered" evidence="2">
    <location>
        <begin position="1"/>
        <end position="74"/>
    </location>
</feature>
<evidence type="ECO:0000259" key="3">
    <source>
        <dbReference type="PROSITE" id="PS50966"/>
    </source>
</evidence>
<keyword evidence="1" id="KW-0863">Zinc-finger</keyword>
<evidence type="ECO:0000256" key="1">
    <source>
        <dbReference type="PROSITE-ProRule" id="PRU00325"/>
    </source>
</evidence>
<dbReference type="GO" id="GO:0008270">
    <property type="term" value="F:zinc ion binding"/>
    <property type="evidence" value="ECO:0007669"/>
    <property type="project" value="UniProtKB-KW"/>
</dbReference>
<feature type="domain" description="SWIM-type" evidence="3">
    <location>
        <begin position="130"/>
        <end position="169"/>
    </location>
</feature>
<feature type="compositionally biased region" description="Gly residues" evidence="2">
    <location>
        <begin position="534"/>
        <end position="543"/>
    </location>
</feature>
<dbReference type="PROSITE" id="PS50966">
    <property type="entry name" value="ZF_SWIM"/>
    <property type="match status" value="1"/>
</dbReference>
<name>A0AAN7HUC8_9PEZI</name>
<keyword evidence="1" id="KW-0862">Zinc</keyword>
<proteinExistence type="predicted"/>
<feature type="compositionally biased region" description="Polar residues" evidence="2">
    <location>
        <begin position="1"/>
        <end position="10"/>
    </location>
</feature>
<dbReference type="AlphaFoldDB" id="A0AAN7HUC8"/>
<evidence type="ECO:0000313" key="4">
    <source>
        <dbReference type="EMBL" id="KAK4251239.1"/>
    </source>
</evidence>
<reference evidence="4" key="1">
    <citation type="journal article" date="2023" name="Mol. Phylogenet. Evol.">
        <title>Genome-scale phylogeny and comparative genomics of the fungal order Sordariales.</title>
        <authorList>
            <person name="Hensen N."/>
            <person name="Bonometti L."/>
            <person name="Westerberg I."/>
            <person name="Brannstrom I.O."/>
            <person name="Guillou S."/>
            <person name="Cros-Aarteil S."/>
            <person name="Calhoun S."/>
            <person name="Haridas S."/>
            <person name="Kuo A."/>
            <person name="Mondo S."/>
            <person name="Pangilinan J."/>
            <person name="Riley R."/>
            <person name="LaButti K."/>
            <person name="Andreopoulos B."/>
            <person name="Lipzen A."/>
            <person name="Chen C."/>
            <person name="Yan M."/>
            <person name="Daum C."/>
            <person name="Ng V."/>
            <person name="Clum A."/>
            <person name="Steindorff A."/>
            <person name="Ohm R.A."/>
            <person name="Martin F."/>
            <person name="Silar P."/>
            <person name="Natvig D.O."/>
            <person name="Lalanne C."/>
            <person name="Gautier V."/>
            <person name="Ament-Velasquez S.L."/>
            <person name="Kruys A."/>
            <person name="Hutchinson M.I."/>
            <person name="Powell A.J."/>
            <person name="Barry K."/>
            <person name="Miller A.N."/>
            <person name="Grigoriev I.V."/>
            <person name="Debuchy R."/>
            <person name="Gladieux P."/>
            <person name="Hiltunen Thoren M."/>
            <person name="Johannesson H."/>
        </authorList>
    </citation>
    <scope>NUCLEOTIDE SEQUENCE</scope>
    <source>
        <strain evidence="4">CBS 359.72</strain>
    </source>
</reference>
<gene>
    <name evidence="4" type="ORF">C7999DRAFT_11034</name>
</gene>
<accession>A0AAN7HUC8</accession>
<protein>
    <recommendedName>
        <fullName evidence="3">SWIM-type domain-containing protein</fullName>
    </recommendedName>
</protein>
<feature type="compositionally biased region" description="Polar residues" evidence="2">
    <location>
        <begin position="20"/>
        <end position="36"/>
    </location>
</feature>
<dbReference type="InterPro" id="IPR007527">
    <property type="entry name" value="Znf_SWIM"/>
</dbReference>
<evidence type="ECO:0000313" key="5">
    <source>
        <dbReference type="Proteomes" id="UP001303647"/>
    </source>
</evidence>
<feature type="compositionally biased region" description="Acidic residues" evidence="2">
    <location>
        <begin position="45"/>
        <end position="60"/>
    </location>
</feature>
<feature type="compositionally biased region" description="Polar residues" evidence="2">
    <location>
        <begin position="548"/>
        <end position="557"/>
    </location>
</feature>
<dbReference type="Proteomes" id="UP001303647">
    <property type="component" value="Unassembled WGS sequence"/>
</dbReference>
<comment type="caution">
    <text evidence="4">The sequence shown here is derived from an EMBL/GenBank/DDBJ whole genome shotgun (WGS) entry which is preliminary data.</text>
</comment>
<organism evidence="4 5">
    <name type="scientific">Corynascus novoguineensis</name>
    <dbReference type="NCBI Taxonomy" id="1126955"/>
    <lineage>
        <taxon>Eukaryota</taxon>
        <taxon>Fungi</taxon>
        <taxon>Dikarya</taxon>
        <taxon>Ascomycota</taxon>
        <taxon>Pezizomycotina</taxon>
        <taxon>Sordariomycetes</taxon>
        <taxon>Sordariomycetidae</taxon>
        <taxon>Sordariales</taxon>
        <taxon>Chaetomiaceae</taxon>
        <taxon>Corynascus</taxon>
    </lineage>
</organism>
<feature type="region of interest" description="Disordered" evidence="2">
    <location>
        <begin position="455"/>
        <end position="568"/>
    </location>
</feature>
<dbReference type="EMBL" id="MU857607">
    <property type="protein sequence ID" value="KAK4251239.1"/>
    <property type="molecule type" value="Genomic_DNA"/>
</dbReference>
<feature type="compositionally biased region" description="Low complexity" evidence="2">
    <location>
        <begin position="520"/>
        <end position="530"/>
    </location>
</feature>